<organism evidence="1 2">
    <name type="scientific">Gigaspora margarita</name>
    <dbReference type="NCBI Taxonomy" id="4874"/>
    <lineage>
        <taxon>Eukaryota</taxon>
        <taxon>Fungi</taxon>
        <taxon>Fungi incertae sedis</taxon>
        <taxon>Mucoromycota</taxon>
        <taxon>Glomeromycotina</taxon>
        <taxon>Glomeromycetes</taxon>
        <taxon>Diversisporales</taxon>
        <taxon>Gigasporaceae</taxon>
        <taxon>Gigaspora</taxon>
    </lineage>
</organism>
<protein>
    <submittedName>
        <fullName evidence="1">29402_t:CDS:1</fullName>
    </submittedName>
</protein>
<feature type="non-terminal residue" evidence="1">
    <location>
        <position position="150"/>
    </location>
</feature>
<proteinExistence type="predicted"/>
<keyword evidence="2" id="KW-1185">Reference proteome</keyword>
<dbReference type="PANTHER" id="PTHR21446">
    <property type="entry name" value="DUF3504 DOMAIN-CONTAINING PROTEIN"/>
    <property type="match status" value="1"/>
</dbReference>
<evidence type="ECO:0000313" key="2">
    <source>
        <dbReference type="Proteomes" id="UP000789901"/>
    </source>
</evidence>
<dbReference type="InterPro" id="IPR052787">
    <property type="entry name" value="MAVS"/>
</dbReference>
<accession>A0ABN7XA25</accession>
<evidence type="ECO:0000313" key="1">
    <source>
        <dbReference type="EMBL" id="CAG8850907.1"/>
    </source>
</evidence>
<dbReference type="PANTHER" id="PTHR21446:SF12">
    <property type="entry name" value="POTASSIUM CHANNEL TETRAMERIZATION DOMAIN CONTAINING 1"/>
    <property type="match status" value="1"/>
</dbReference>
<gene>
    <name evidence="1" type="ORF">GMARGA_LOCUS40456</name>
</gene>
<name>A0ABN7XA25_GIGMA</name>
<comment type="caution">
    <text evidence="1">The sequence shown here is derived from an EMBL/GenBank/DDBJ whole genome shotgun (WGS) entry which is preliminary data.</text>
</comment>
<reference evidence="1 2" key="1">
    <citation type="submission" date="2021-06" db="EMBL/GenBank/DDBJ databases">
        <authorList>
            <person name="Kallberg Y."/>
            <person name="Tangrot J."/>
            <person name="Rosling A."/>
        </authorList>
    </citation>
    <scope>NUCLEOTIDE SEQUENCE [LARGE SCALE GENOMIC DNA]</scope>
    <source>
        <strain evidence="1 2">120-4 pot B 10/14</strain>
    </source>
</reference>
<dbReference type="EMBL" id="CAJVQB010103361">
    <property type="protein sequence ID" value="CAG8850907.1"/>
    <property type="molecule type" value="Genomic_DNA"/>
</dbReference>
<dbReference type="Proteomes" id="UP000789901">
    <property type="component" value="Unassembled WGS sequence"/>
</dbReference>
<sequence length="150" mass="17267">MNKCSNFLPSNDQLAALAKGRVPKNTVKNTEGWINIMNQWQSDVNYKELLENQDKETIELQVSQFLCGITTKNGKHYSRTSLKNALSAINRHLQNVKSGWRYNLHNKDDFSNLYAQFDGLLKDMKKKRLGESKSTDGLTTEEIQHILNHE</sequence>